<evidence type="ECO:0000256" key="1">
    <source>
        <dbReference type="ARBA" id="ARBA00006817"/>
    </source>
</evidence>
<protein>
    <submittedName>
        <fullName evidence="3">Uncharacterized protein YndB with AHSA1/START domain</fullName>
    </submittedName>
</protein>
<organism evidence="3 4">
    <name type="scientific">Tunturiibacter empetritectus</name>
    <dbReference type="NCBI Taxonomy" id="3069691"/>
    <lineage>
        <taxon>Bacteria</taxon>
        <taxon>Pseudomonadati</taxon>
        <taxon>Acidobacteriota</taxon>
        <taxon>Terriglobia</taxon>
        <taxon>Terriglobales</taxon>
        <taxon>Acidobacteriaceae</taxon>
        <taxon>Tunturiibacter</taxon>
    </lineage>
</organism>
<name>A0A7W8IKA8_9BACT</name>
<evidence type="ECO:0000313" key="4">
    <source>
        <dbReference type="Proteomes" id="UP000568106"/>
    </source>
</evidence>
<evidence type="ECO:0000259" key="2">
    <source>
        <dbReference type="Pfam" id="PF08327"/>
    </source>
</evidence>
<sequence>MSTATVSQTVRAQQELQITRVFDAPRELVWKAWTDPDQMKLWFGPRDFVARNLTAEARPGGRWRNCLHSDGFDTGDGEKRRLDLWQGGEYLELVEPERLVFTFHWEEGTGLPEHDTVISITFEEKNGQTTMNFHQTFFVTEEDRDGHMKGWNSSFDKLNDLLREVSYGG</sequence>
<dbReference type="AlphaFoldDB" id="A0A7W8IKA8"/>
<keyword evidence="4" id="KW-1185">Reference proteome</keyword>
<proteinExistence type="inferred from homology"/>
<dbReference type="Pfam" id="PF08327">
    <property type="entry name" value="AHSA1"/>
    <property type="match status" value="1"/>
</dbReference>
<dbReference type="EMBL" id="JACHDY010000003">
    <property type="protein sequence ID" value="MBB5317783.1"/>
    <property type="molecule type" value="Genomic_DNA"/>
</dbReference>
<evidence type="ECO:0000313" key="3">
    <source>
        <dbReference type="EMBL" id="MBB5317783.1"/>
    </source>
</evidence>
<dbReference type="InterPro" id="IPR023393">
    <property type="entry name" value="START-like_dom_sf"/>
</dbReference>
<reference evidence="3" key="1">
    <citation type="submission" date="2020-08" db="EMBL/GenBank/DDBJ databases">
        <title>Genomic Encyclopedia of Type Strains, Phase IV (KMG-V): Genome sequencing to study the core and pangenomes of soil and plant-associated prokaryotes.</title>
        <authorList>
            <person name="Whitman W."/>
        </authorList>
    </citation>
    <scope>NUCLEOTIDE SEQUENCE [LARGE SCALE GENOMIC DNA]</scope>
    <source>
        <strain evidence="3">M8UP27</strain>
    </source>
</reference>
<dbReference type="Gene3D" id="3.30.530.20">
    <property type="match status" value="1"/>
</dbReference>
<gene>
    <name evidence="3" type="ORF">HDF09_002469</name>
</gene>
<dbReference type="Proteomes" id="UP000568106">
    <property type="component" value="Unassembled WGS sequence"/>
</dbReference>
<comment type="similarity">
    <text evidence="1">Belongs to the AHA1 family.</text>
</comment>
<accession>A0A7W8IKA8</accession>
<dbReference type="SUPFAM" id="SSF55961">
    <property type="entry name" value="Bet v1-like"/>
    <property type="match status" value="1"/>
</dbReference>
<feature type="domain" description="Activator of Hsp90 ATPase homologue 1/2-like C-terminal" evidence="2">
    <location>
        <begin position="23"/>
        <end position="162"/>
    </location>
</feature>
<dbReference type="InterPro" id="IPR013538">
    <property type="entry name" value="ASHA1/2-like_C"/>
</dbReference>
<comment type="caution">
    <text evidence="3">The sequence shown here is derived from an EMBL/GenBank/DDBJ whole genome shotgun (WGS) entry which is preliminary data.</text>
</comment>